<dbReference type="SUPFAM" id="SSF48498">
    <property type="entry name" value="Tetracyclin repressor-like, C-terminal domain"/>
    <property type="match status" value="1"/>
</dbReference>
<dbReference type="InterPro" id="IPR036271">
    <property type="entry name" value="Tet_transcr_reg_TetR-rel_C_sf"/>
</dbReference>
<dbReference type="PANTHER" id="PTHR30055">
    <property type="entry name" value="HTH-TYPE TRANSCRIPTIONAL REGULATOR RUTR"/>
    <property type="match status" value="1"/>
</dbReference>
<dbReference type="PANTHER" id="PTHR30055:SF234">
    <property type="entry name" value="HTH-TYPE TRANSCRIPTIONAL REGULATOR BETI"/>
    <property type="match status" value="1"/>
</dbReference>
<dbReference type="Pfam" id="PF00440">
    <property type="entry name" value="TetR_N"/>
    <property type="match status" value="1"/>
</dbReference>
<dbReference type="AlphaFoldDB" id="A0A1X0DHH7"/>
<dbReference type="GO" id="GO:0003700">
    <property type="term" value="F:DNA-binding transcription factor activity"/>
    <property type="evidence" value="ECO:0007669"/>
    <property type="project" value="TreeGrafter"/>
</dbReference>
<keyword evidence="5" id="KW-1185">Reference proteome</keyword>
<comment type="caution">
    <text evidence="4">The sequence shown here is derived from an EMBL/GenBank/DDBJ whole genome shotgun (WGS) entry which is preliminary data.</text>
</comment>
<dbReference type="GO" id="GO:0000976">
    <property type="term" value="F:transcription cis-regulatory region binding"/>
    <property type="evidence" value="ECO:0007669"/>
    <property type="project" value="TreeGrafter"/>
</dbReference>
<protein>
    <submittedName>
        <fullName evidence="4">TetR family transcriptional regulator</fullName>
    </submittedName>
</protein>
<keyword evidence="1" id="KW-0805">Transcription regulation</keyword>
<sequence>MTKPTDTATRGRKGQQTRERLLGAAIAEFRRAGMAAADTGAIVAAAGVAHATFYFHFPTKEHVLIELERREEERMAAELTRRFAAPHDVRATLTEAIAVLEQLKVRLGRYLFKDFVGLHFSSTAPPTDEWATHPFIVAVVDDLTRARDDGQIPADVDVMHNGISFLVGLYALLIAIPEPIREPFLDEYLRTYLYGLRAVSGP</sequence>
<evidence type="ECO:0000256" key="2">
    <source>
        <dbReference type="ARBA" id="ARBA00023125"/>
    </source>
</evidence>
<dbReference type="InterPro" id="IPR009057">
    <property type="entry name" value="Homeodomain-like_sf"/>
</dbReference>
<evidence type="ECO:0000256" key="3">
    <source>
        <dbReference type="ARBA" id="ARBA00023163"/>
    </source>
</evidence>
<dbReference type="InterPro" id="IPR001647">
    <property type="entry name" value="HTH_TetR"/>
</dbReference>
<evidence type="ECO:0000256" key="1">
    <source>
        <dbReference type="ARBA" id="ARBA00023015"/>
    </source>
</evidence>
<dbReference type="STRING" id="444597.BST26_07160"/>
<evidence type="ECO:0000313" key="5">
    <source>
        <dbReference type="Proteomes" id="UP000192801"/>
    </source>
</evidence>
<gene>
    <name evidence="4" type="ORF">BST26_07160</name>
</gene>
<dbReference type="RefSeq" id="WP_234805774.1">
    <property type="nucleotide sequence ID" value="NZ_AP022618.1"/>
</dbReference>
<dbReference type="PRINTS" id="PR00455">
    <property type="entry name" value="HTHTETR"/>
</dbReference>
<dbReference type="Proteomes" id="UP000192801">
    <property type="component" value="Unassembled WGS sequence"/>
</dbReference>
<dbReference type="PROSITE" id="PS50977">
    <property type="entry name" value="HTH_TETR_2"/>
    <property type="match status" value="1"/>
</dbReference>
<name>A0A1X0DHH7_9MYCO</name>
<dbReference type="SUPFAM" id="SSF46689">
    <property type="entry name" value="Homeodomain-like"/>
    <property type="match status" value="1"/>
</dbReference>
<dbReference type="EMBL" id="MVHS01000011">
    <property type="protein sequence ID" value="ORA71818.1"/>
    <property type="molecule type" value="Genomic_DNA"/>
</dbReference>
<dbReference type="InterPro" id="IPR050109">
    <property type="entry name" value="HTH-type_TetR-like_transc_reg"/>
</dbReference>
<keyword evidence="3" id="KW-0804">Transcription</keyword>
<keyword evidence="2" id="KW-0238">DNA-binding</keyword>
<organism evidence="4 5">
    <name type="scientific">Mycolicibacterium insubricum</name>
    <dbReference type="NCBI Taxonomy" id="444597"/>
    <lineage>
        <taxon>Bacteria</taxon>
        <taxon>Bacillati</taxon>
        <taxon>Actinomycetota</taxon>
        <taxon>Actinomycetes</taxon>
        <taxon>Mycobacteriales</taxon>
        <taxon>Mycobacteriaceae</taxon>
        <taxon>Mycolicibacterium</taxon>
    </lineage>
</organism>
<proteinExistence type="predicted"/>
<dbReference type="Gene3D" id="1.10.357.10">
    <property type="entry name" value="Tetracycline Repressor, domain 2"/>
    <property type="match status" value="1"/>
</dbReference>
<reference evidence="4 5" key="1">
    <citation type="submission" date="2016-12" db="EMBL/GenBank/DDBJ databases">
        <title>The new phylogeny of genus Mycobacterium.</title>
        <authorList>
            <person name="Tortoli E."/>
            <person name="Trovato A."/>
            <person name="Cirillo D.M."/>
        </authorList>
    </citation>
    <scope>NUCLEOTIDE SEQUENCE [LARGE SCALE GENOMIC DNA]</scope>
    <source>
        <strain evidence="4 5">DSM 45130</strain>
    </source>
</reference>
<evidence type="ECO:0000313" key="4">
    <source>
        <dbReference type="EMBL" id="ORA71818.1"/>
    </source>
</evidence>
<accession>A0A1X0DHH7</accession>